<proteinExistence type="predicted"/>
<comment type="caution">
    <text evidence="2">The sequence shown here is derived from an EMBL/GenBank/DDBJ whole genome shotgun (WGS) entry which is preliminary data.</text>
</comment>
<evidence type="ECO:0000313" key="2">
    <source>
        <dbReference type="EMBL" id="CAH3147917.1"/>
    </source>
</evidence>
<sequence>MEVNEKSNSSLTVKQRNCAQRNSLLRQTNQRISASIQNEHNLFAKSMEFEAKKLRQKLTVLIPCRTKTNSTNNVRSPTKEEETSEDKLKLPVIRNEVKSAPCSPSQERRRSTFSWDNLNVSSTGKDVLRRGSFNDIAFESQRSSPIPRRKTSRSFSSRGELCPQFLTPVQVSPSSEDGNPSKVSPLMPRNLKLREQARRDSLLKLFPNEGDKPQSPTLEDQFKTLGSCRYLRRDTEGDLKILVKETPD</sequence>
<protein>
    <submittedName>
        <fullName evidence="2">Uncharacterized protein</fullName>
    </submittedName>
</protein>
<gene>
    <name evidence="2" type="ORF">PLOB_00046337</name>
</gene>
<accession>A0ABN8PPZ4</accession>
<name>A0ABN8PPZ4_9CNID</name>
<evidence type="ECO:0000256" key="1">
    <source>
        <dbReference type="SAM" id="MobiDB-lite"/>
    </source>
</evidence>
<keyword evidence="3" id="KW-1185">Reference proteome</keyword>
<dbReference type="Proteomes" id="UP001159405">
    <property type="component" value="Unassembled WGS sequence"/>
</dbReference>
<reference evidence="2 3" key="1">
    <citation type="submission" date="2022-05" db="EMBL/GenBank/DDBJ databases">
        <authorList>
            <consortium name="Genoscope - CEA"/>
            <person name="William W."/>
        </authorList>
    </citation>
    <scope>NUCLEOTIDE SEQUENCE [LARGE SCALE GENOMIC DNA]</scope>
</reference>
<feature type="region of interest" description="Disordered" evidence="1">
    <location>
        <begin position="139"/>
        <end position="159"/>
    </location>
</feature>
<organism evidence="2 3">
    <name type="scientific">Porites lobata</name>
    <dbReference type="NCBI Taxonomy" id="104759"/>
    <lineage>
        <taxon>Eukaryota</taxon>
        <taxon>Metazoa</taxon>
        <taxon>Cnidaria</taxon>
        <taxon>Anthozoa</taxon>
        <taxon>Hexacorallia</taxon>
        <taxon>Scleractinia</taxon>
        <taxon>Fungiina</taxon>
        <taxon>Poritidae</taxon>
        <taxon>Porites</taxon>
    </lineage>
</organism>
<dbReference type="EMBL" id="CALNXK010000082">
    <property type="protein sequence ID" value="CAH3147917.1"/>
    <property type="molecule type" value="Genomic_DNA"/>
</dbReference>
<evidence type="ECO:0000313" key="3">
    <source>
        <dbReference type="Proteomes" id="UP001159405"/>
    </source>
</evidence>